<comment type="caution">
    <text evidence="8">The sequence shown here is derived from an EMBL/GenBank/DDBJ whole genome shotgun (WGS) entry which is preliminary data.</text>
</comment>
<feature type="transmembrane region" description="Helical" evidence="6">
    <location>
        <begin position="196"/>
        <end position="213"/>
    </location>
</feature>
<gene>
    <name evidence="8" type="ORF">BW685_00050</name>
</gene>
<accession>A0A1R1JI87</accession>
<protein>
    <recommendedName>
        <fullName evidence="7">RDD domain-containing protein</fullName>
    </recommendedName>
</protein>
<dbReference type="InterPro" id="IPR010432">
    <property type="entry name" value="RDD"/>
</dbReference>
<keyword evidence="4 6" id="KW-1133">Transmembrane helix</keyword>
<feature type="transmembrane region" description="Helical" evidence="6">
    <location>
        <begin position="139"/>
        <end position="160"/>
    </location>
</feature>
<proteinExistence type="predicted"/>
<comment type="subcellular location">
    <subcellularLocation>
        <location evidence="1">Cell membrane</location>
        <topology evidence="1">Multi-pass membrane protein</topology>
    </subcellularLocation>
</comment>
<evidence type="ECO:0000256" key="1">
    <source>
        <dbReference type="ARBA" id="ARBA00004651"/>
    </source>
</evidence>
<evidence type="ECO:0000313" key="9">
    <source>
        <dbReference type="Proteomes" id="UP000187194"/>
    </source>
</evidence>
<evidence type="ECO:0000256" key="2">
    <source>
        <dbReference type="ARBA" id="ARBA00022475"/>
    </source>
</evidence>
<organism evidence="8 9">
    <name type="scientific">Burkholderia ubonensis</name>
    <dbReference type="NCBI Taxonomy" id="101571"/>
    <lineage>
        <taxon>Bacteria</taxon>
        <taxon>Pseudomonadati</taxon>
        <taxon>Pseudomonadota</taxon>
        <taxon>Betaproteobacteria</taxon>
        <taxon>Burkholderiales</taxon>
        <taxon>Burkholderiaceae</taxon>
        <taxon>Burkholderia</taxon>
        <taxon>Burkholderia cepacia complex</taxon>
    </lineage>
</organism>
<feature type="transmembrane region" description="Helical" evidence="6">
    <location>
        <begin position="27"/>
        <end position="48"/>
    </location>
</feature>
<evidence type="ECO:0000256" key="3">
    <source>
        <dbReference type="ARBA" id="ARBA00022692"/>
    </source>
</evidence>
<keyword evidence="5 6" id="KW-0472">Membrane</keyword>
<evidence type="ECO:0000313" key="8">
    <source>
        <dbReference type="EMBL" id="OMG75097.1"/>
    </source>
</evidence>
<dbReference type="Pfam" id="PF06271">
    <property type="entry name" value="RDD"/>
    <property type="match status" value="1"/>
</dbReference>
<dbReference type="PANTHER" id="PTHR36115:SF4">
    <property type="entry name" value="MEMBRANE PROTEIN"/>
    <property type="match status" value="1"/>
</dbReference>
<dbReference type="AlphaFoldDB" id="A0A1R1JI87"/>
<feature type="domain" description="RDD" evidence="7">
    <location>
        <begin position="19"/>
        <end position="173"/>
    </location>
</feature>
<dbReference type="EMBL" id="MTJZ01000001">
    <property type="protein sequence ID" value="OMG75097.1"/>
    <property type="molecule type" value="Genomic_DNA"/>
</dbReference>
<evidence type="ECO:0000259" key="7">
    <source>
        <dbReference type="Pfam" id="PF06271"/>
    </source>
</evidence>
<sequence length="333" mass="35521">MTTSESAVDESVAGRVGDVAGFWRRTAAFGIDCVVLGLIGLALAILFFDQLAAIGQWGRLIGFLIGSAYFGLSEGHAGRCQSLGKQALKIKVIRCDADGIATLGVTQACLRYAIVAVPTVLGGIAFVDLPALNAPHAAWISRVNSFAAFLWGAALVYLLAFNRPSRQSLQDLAVSSLVVRVSTKQARVVQVRRKHWAALGAFAGLILLASPFVNRYLASRLTELEQIQRATLTVPSVMRSGVTMSSIRRVGSSGDAPRTVTIISVVSGSPMLQTEQGTHAIARAAFGAWPMLANQDVVTIVSVRGADLGIASWRTQFVESWPGRQWPSKMTSP</sequence>
<dbReference type="PANTHER" id="PTHR36115">
    <property type="entry name" value="PROLINE-RICH ANTIGEN HOMOLOG-RELATED"/>
    <property type="match status" value="1"/>
</dbReference>
<evidence type="ECO:0000256" key="4">
    <source>
        <dbReference type="ARBA" id="ARBA00022989"/>
    </source>
</evidence>
<evidence type="ECO:0000256" key="6">
    <source>
        <dbReference type="SAM" id="Phobius"/>
    </source>
</evidence>
<dbReference type="RefSeq" id="WP_076474260.1">
    <property type="nucleotide sequence ID" value="NZ_MTJZ01000001.1"/>
</dbReference>
<feature type="transmembrane region" description="Helical" evidence="6">
    <location>
        <begin position="109"/>
        <end position="127"/>
    </location>
</feature>
<name>A0A1R1JI87_9BURK</name>
<reference evidence="8 9" key="1">
    <citation type="submission" date="2017-01" db="EMBL/GenBank/DDBJ databases">
        <title>Phylogeographic, genomic and meropenem susceptibility analysis of Burkholderia ubonensis.</title>
        <authorList>
            <person name="Price E.P."/>
            <person name="Sarovich D.S."/>
            <person name="Webb J.R."/>
            <person name="Hall C.M."/>
            <person name="Sahl J.W."/>
            <person name="Kaestli M."/>
            <person name="Mayo M."/>
            <person name="Harrington G."/>
            <person name="Baker A.L."/>
            <person name="Sidak-Loftis L.C."/>
            <person name="Lummis M."/>
            <person name="Schupp J.M."/>
            <person name="Gillece J.D."/>
            <person name="Tuanyok A."/>
            <person name="Warner J."/>
            <person name="Busch J.D."/>
            <person name="Keim P."/>
            <person name="Currie B.J."/>
            <person name="Wagner D.M."/>
        </authorList>
    </citation>
    <scope>NUCLEOTIDE SEQUENCE [LARGE SCALE GENOMIC DNA]</scope>
    <source>
        <strain evidence="8 9">A21</strain>
    </source>
</reference>
<evidence type="ECO:0000256" key="5">
    <source>
        <dbReference type="ARBA" id="ARBA00023136"/>
    </source>
</evidence>
<keyword evidence="3 6" id="KW-0812">Transmembrane</keyword>
<dbReference type="GO" id="GO:0005886">
    <property type="term" value="C:plasma membrane"/>
    <property type="evidence" value="ECO:0007669"/>
    <property type="project" value="UniProtKB-SubCell"/>
</dbReference>
<dbReference type="Proteomes" id="UP000187194">
    <property type="component" value="Unassembled WGS sequence"/>
</dbReference>
<dbReference type="InterPro" id="IPR051791">
    <property type="entry name" value="Pra-immunoreactive"/>
</dbReference>
<keyword evidence="2" id="KW-1003">Cell membrane</keyword>